<dbReference type="InterPro" id="IPR036388">
    <property type="entry name" value="WH-like_DNA-bd_sf"/>
</dbReference>
<accession>A0A916ZQS8</accession>
<evidence type="ECO:0000313" key="3">
    <source>
        <dbReference type="Proteomes" id="UP000635071"/>
    </source>
</evidence>
<dbReference type="InterPro" id="IPR001845">
    <property type="entry name" value="HTH_ArsR_DNA-bd_dom"/>
</dbReference>
<dbReference type="CDD" id="cd00090">
    <property type="entry name" value="HTH_ARSR"/>
    <property type="match status" value="1"/>
</dbReference>
<name>A0A916ZQS8_9SPHN</name>
<dbReference type="Proteomes" id="UP000635071">
    <property type="component" value="Unassembled WGS sequence"/>
</dbReference>
<evidence type="ECO:0000313" key="2">
    <source>
        <dbReference type="EMBL" id="GGE09463.1"/>
    </source>
</evidence>
<proteinExistence type="predicted"/>
<dbReference type="SMART" id="SM00418">
    <property type="entry name" value="HTH_ARSR"/>
    <property type="match status" value="1"/>
</dbReference>
<evidence type="ECO:0000259" key="1">
    <source>
        <dbReference type="SMART" id="SM00418"/>
    </source>
</evidence>
<dbReference type="SUPFAM" id="SSF46785">
    <property type="entry name" value="Winged helix' DNA-binding domain"/>
    <property type="match status" value="1"/>
</dbReference>
<keyword evidence="3" id="KW-1185">Reference proteome</keyword>
<dbReference type="InterPro" id="IPR036390">
    <property type="entry name" value="WH_DNA-bd_sf"/>
</dbReference>
<dbReference type="EMBL" id="BMJM01000004">
    <property type="protein sequence ID" value="GGE09463.1"/>
    <property type="molecule type" value="Genomic_DNA"/>
</dbReference>
<sequence length="206" mass="21863">MNDDFDRQAVCDPAQVRLLSSPVRQELVDTLAAIGGEADVAALAEQLGRPADGLYYHLRALVAGGLLAEAPAADGSERRYRLAGEGGAPLRLAYDLGAGGNVAELRAFARGLLQIAGRDFENGLSSEDPMVTGAGRELWASRNKGWLSADDLAEVNILLERLSALTSQVKTAGRDRLASLAFVLAPIDARPKRRALRNAGAKTKTE</sequence>
<dbReference type="InterPro" id="IPR011991">
    <property type="entry name" value="ArsR-like_HTH"/>
</dbReference>
<dbReference type="Pfam" id="PF12840">
    <property type="entry name" value="HTH_20"/>
    <property type="match status" value="1"/>
</dbReference>
<feature type="domain" description="HTH arsR-type" evidence="1">
    <location>
        <begin position="17"/>
        <end position="95"/>
    </location>
</feature>
<dbReference type="GO" id="GO:0003700">
    <property type="term" value="F:DNA-binding transcription factor activity"/>
    <property type="evidence" value="ECO:0007669"/>
    <property type="project" value="InterPro"/>
</dbReference>
<gene>
    <name evidence="2" type="ORF">GCM10011529_14740</name>
</gene>
<dbReference type="Gene3D" id="1.10.10.10">
    <property type="entry name" value="Winged helix-like DNA-binding domain superfamily/Winged helix DNA-binding domain"/>
    <property type="match status" value="1"/>
</dbReference>
<reference evidence="2" key="2">
    <citation type="submission" date="2020-09" db="EMBL/GenBank/DDBJ databases">
        <authorList>
            <person name="Sun Q."/>
            <person name="Zhou Y."/>
        </authorList>
    </citation>
    <scope>NUCLEOTIDE SEQUENCE</scope>
    <source>
        <strain evidence="2">CGMCC 1.15519</strain>
    </source>
</reference>
<organism evidence="2 3">
    <name type="scientific">Sandarakinorhabdus glacialis</name>
    <dbReference type="NCBI Taxonomy" id="1614636"/>
    <lineage>
        <taxon>Bacteria</taxon>
        <taxon>Pseudomonadati</taxon>
        <taxon>Pseudomonadota</taxon>
        <taxon>Alphaproteobacteria</taxon>
        <taxon>Sphingomonadales</taxon>
        <taxon>Sphingosinicellaceae</taxon>
        <taxon>Sandarakinorhabdus</taxon>
    </lineage>
</organism>
<dbReference type="RefSeq" id="WP_188762289.1">
    <property type="nucleotide sequence ID" value="NZ_BMJM01000004.1"/>
</dbReference>
<dbReference type="AlphaFoldDB" id="A0A916ZQS8"/>
<comment type="caution">
    <text evidence="2">The sequence shown here is derived from an EMBL/GenBank/DDBJ whole genome shotgun (WGS) entry which is preliminary data.</text>
</comment>
<reference evidence="2" key="1">
    <citation type="journal article" date="2014" name="Int. J. Syst. Evol. Microbiol.">
        <title>Complete genome sequence of Corynebacterium casei LMG S-19264T (=DSM 44701T), isolated from a smear-ripened cheese.</title>
        <authorList>
            <consortium name="US DOE Joint Genome Institute (JGI-PGF)"/>
            <person name="Walter F."/>
            <person name="Albersmeier A."/>
            <person name="Kalinowski J."/>
            <person name="Ruckert C."/>
        </authorList>
    </citation>
    <scope>NUCLEOTIDE SEQUENCE</scope>
    <source>
        <strain evidence="2">CGMCC 1.15519</strain>
    </source>
</reference>
<protein>
    <recommendedName>
        <fullName evidence="1">HTH arsR-type domain-containing protein</fullName>
    </recommendedName>
</protein>